<dbReference type="GO" id="GO:0008483">
    <property type="term" value="F:transaminase activity"/>
    <property type="evidence" value="ECO:0007669"/>
    <property type="project" value="UniProtKB-KW"/>
</dbReference>
<dbReference type="InterPro" id="IPR015421">
    <property type="entry name" value="PyrdxlP-dep_Trfase_major"/>
</dbReference>
<evidence type="ECO:0000313" key="9">
    <source>
        <dbReference type="RefSeq" id="XP_017767914.1"/>
    </source>
</evidence>
<sequence>MQPLRTIKMNVTARTEWAVEASKIAQNSEIPLMETIRTWKANPNKAIISFTSEDPTDQYNFKTSKETLNAIFHTIQTGKNNGYAPSVGYENSRNAVAEYMSKKGVELTAKDIILCSGCSSALDLCLTVMVDGRRNQNVLIPKPGFYLYKMLAKSLGISVKEYDLLPNDDWQINLYDLDRKIDSNTAAVLISNPSNPCGSVYSTKHLLDIVEICDRHKIPIIADESYDQLVFNANFVSLGALETTVPILICGGLSKGFLVPGWRLGWILIVDPIDAFQTIRKGLVSLTQRIIGCNTVIQGALPTILNANSDFIDDVNENLKKNATVAFEAFQIDGLKPYMPQGALHMIIGIDLNKFRFNTSMEFLQKFYEEESVHCLPSEVFGVSGFMRIILVNTTDEIIEASERLTNFCKKYIL</sequence>
<comment type="function">
    <text evidence="6">Transaminase involved in tyrosine breakdown. Converts tyrosine to p-hydroxyphenylpyruvate.</text>
</comment>
<evidence type="ECO:0000256" key="3">
    <source>
        <dbReference type="ARBA" id="ARBA00022576"/>
    </source>
</evidence>
<protein>
    <recommendedName>
        <fullName evidence="6">Tyrosine aminotransferase</fullName>
        <shortName evidence="6">TAT</shortName>
        <ecNumber evidence="6">2.6.1.5</ecNumber>
    </recommendedName>
</protein>
<keyword evidence="5 6" id="KW-0663">Pyridoxal phosphate</keyword>
<dbReference type="CDD" id="cd00609">
    <property type="entry name" value="AAT_like"/>
    <property type="match status" value="1"/>
</dbReference>
<dbReference type="PROSITE" id="PS00105">
    <property type="entry name" value="AA_TRANSFER_CLASS_1"/>
    <property type="match status" value="1"/>
</dbReference>
<dbReference type="PANTHER" id="PTHR45744">
    <property type="entry name" value="TYROSINE AMINOTRANSFERASE"/>
    <property type="match status" value="1"/>
</dbReference>
<evidence type="ECO:0000256" key="2">
    <source>
        <dbReference type="ARBA" id="ARBA00007441"/>
    </source>
</evidence>
<name>A0ABM1M014_NICVS</name>
<comment type="pathway">
    <text evidence="6">Amino-acid degradation; L-phenylalanine degradation; acetoacetate and fumarate from L-phenylalanine: step 2/6.</text>
</comment>
<evidence type="ECO:0000256" key="6">
    <source>
        <dbReference type="PIRNR" id="PIRNR000517"/>
    </source>
</evidence>
<dbReference type="Pfam" id="PF00155">
    <property type="entry name" value="Aminotran_1_2"/>
    <property type="match status" value="1"/>
</dbReference>
<dbReference type="InterPro" id="IPR015422">
    <property type="entry name" value="PyrdxlP-dep_Trfase_small"/>
</dbReference>
<comment type="similarity">
    <text evidence="2 6">Belongs to the class-I pyridoxal-phosphate-dependent aminotransferase family.</text>
</comment>
<dbReference type="Gene3D" id="3.90.1150.10">
    <property type="entry name" value="Aspartate Aminotransferase, domain 1"/>
    <property type="match status" value="1"/>
</dbReference>
<dbReference type="InterPro" id="IPR005958">
    <property type="entry name" value="TyrNic_aminoTrfase"/>
</dbReference>
<accession>A0ABM1M014</accession>
<keyword evidence="4" id="KW-0808">Transferase</keyword>
<dbReference type="RefSeq" id="XP_017767914.1">
    <property type="nucleotide sequence ID" value="XM_017912425.1"/>
</dbReference>
<keyword evidence="8" id="KW-1185">Reference proteome</keyword>
<dbReference type="EC" id="2.6.1.5" evidence="6"/>
<gene>
    <name evidence="9" type="primary">LOC108556349</name>
</gene>
<proteinExistence type="inferred from homology"/>
<dbReference type="PANTHER" id="PTHR45744:SF2">
    <property type="entry name" value="TYROSINE AMINOTRANSFERASE"/>
    <property type="match status" value="1"/>
</dbReference>
<comment type="catalytic activity">
    <reaction evidence="6">
        <text>L-tyrosine + 2-oxoglutarate = 3-(4-hydroxyphenyl)pyruvate + L-glutamate</text>
        <dbReference type="Rhea" id="RHEA:15093"/>
        <dbReference type="ChEBI" id="CHEBI:16810"/>
        <dbReference type="ChEBI" id="CHEBI:29985"/>
        <dbReference type="ChEBI" id="CHEBI:36242"/>
        <dbReference type="ChEBI" id="CHEBI:58315"/>
        <dbReference type="EC" id="2.6.1.5"/>
    </reaction>
</comment>
<dbReference type="InterPro" id="IPR015424">
    <property type="entry name" value="PyrdxlP-dep_Trfase"/>
</dbReference>
<dbReference type="SUPFAM" id="SSF53383">
    <property type="entry name" value="PLP-dependent transferases"/>
    <property type="match status" value="1"/>
</dbReference>
<comment type="subunit">
    <text evidence="6">Homodimer.</text>
</comment>
<evidence type="ECO:0000313" key="8">
    <source>
        <dbReference type="Proteomes" id="UP000695000"/>
    </source>
</evidence>
<evidence type="ECO:0000256" key="4">
    <source>
        <dbReference type="ARBA" id="ARBA00022679"/>
    </source>
</evidence>
<evidence type="ECO:0000259" key="7">
    <source>
        <dbReference type="Pfam" id="PF00155"/>
    </source>
</evidence>
<dbReference type="GeneID" id="108556349"/>
<evidence type="ECO:0000256" key="1">
    <source>
        <dbReference type="ARBA" id="ARBA00001933"/>
    </source>
</evidence>
<dbReference type="InterPro" id="IPR004838">
    <property type="entry name" value="NHTrfase_class1_PyrdxlP-BS"/>
</dbReference>
<dbReference type="Gene3D" id="3.40.640.10">
    <property type="entry name" value="Type I PLP-dependent aspartate aminotransferase-like (Major domain)"/>
    <property type="match status" value="1"/>
</dbReference>
<feature type="domain" description="Aminotransferase class I/classII large" evidence="7">
    <location>
        <begin position="48"/>
        <end position="400"/>
    </location>
</feature>
<dbReference type="PIRSF" id="PIRSF000517">
    <property type="entry name" value="Tyr_transaminase"/>
    <property type="match status" value="1"/>
</dbReference>
<organism evidence="8 9">
    <name type="scientific">Nicrophorus vespilloides</name>
    <name type="common">Boreal carrion beetle</name>
    <dbReference type="NCBI Taxonomy" id="110193"/>
    <lineage>
        <taxon>Eukaryota</taxon>
        <taxon>Metazoa</taxon>
        <taxon>Ecdysozoa</taxon>
        <taxon>Arthropoda</taxon>
        <taxon>Hexapoda</taxon>
        <taxon>Insecta</taxon>
        <taxon>Pterygota</taxon>
        <taxon>Neoptera</taxon>
        <taxon>Endopterygota</taxon>
        <taxon>Coleoptera</taxon>
        <taxon>Polyphaga</taxon>
        <taxon>Staphyliniformia</taxon>
        <taxon>Silphidae</taxon>
        <taxon>Nicrophorinae</taxon>
        <taxon>Nicrophorus</taxon>
    </lineage>
</organism>
<dbReference type="InterPro" id="IPR004839">
    <property type="entry name" value="Aminotransferase_I/II_large"/>
</dbReference>
<dbReference type="Proteomes" id="UP000695000">
    <property type="component" value="Unplaced"/>
</dbReference>
<reference evidence="9" key="1">
    <citation type="submission" date="2025-08" db="UniProtKB">
        <authorList>
            <consortium name="RefSeq"/>
        </authorList>
    </citation>
    <scope>IDENTIFICATION</scope>
    <source>
        <tissue evidence="9">Whole Larva</tissue>
    </source>
</reference>
<evidence type="ECO:0000256" key="5">
    <source>
        <dbReference type="ARBA" id="ARBA00022898"/>
    </source>
</evidence>
<keyword evidence="3 9" id="KW-0032">Aminotransferase</keyword>
<comment type="cofactor">
    <cofactor evidence="1 6">
        <name>pyridoxal 5'-phosphate</name>
        <dbReference type="ChEBI" id="CHEBI:597326"/>
    </cofactor>
</comment>
<dbReference type="NCBIfam" id="TIGR01265">
    <property type="entry name" value="tyr_nico_aTase"/>
    <property type="match status" value="1"/>
</dbReference>